<keyword evidence="2" id="KW-1185">Reference proteome</keyword>
<organism evidence="1 2">
    <name type="scientific">Aureibacter tunicatorum</name>
    <dbReference type="NCBI Taxonomy" id="866807"/>
    <lineage>
        <taxon>Bacteria</taxon>
        <taxon>Pseudomonadati</taxon>
        <taxon>Bacteroidota</taxon>
        <taxon>Cytophagia</taxon>
        <taxon>Cytophagales</taxon>
        <taxon>Persicobacteraceae</taxon>
        <taxon>Aureibacter</taxon>
    </lineage>
</organism>
<dbReference type="EMBL" id="JAVDQD010000001">
    <property type="protein sequence ID" value="MDR6238265.1"/>
    <property type="molecule type" value="Genomic_DNA"/>
</dbReference>
<name>A0AAE3XKM4_9BACT</name>
<sequence length="440" mass="49951">MYLHTNQNKASTKARAIGSGGIAKSAVGSSSPVMQCLMSPGQFIVQTNPIAFGPFQRAQIPQLGAIERLLAQYILFEKYLDEKSVFKRLHLLTELESQISQLYHSRPIKVSEGGNTYPPALFTILTLYDDVNREFELLIAISIRRKYDLWTPQWQTLEDWKGNGPFPEGENLWTYFQKANEIWREITDDKELADLSEASSEQLDLSAEATVDDFFQSGNETASATTDDIAPLAKPENVRKKRKSVRFTLPMEHVDLADNEITTMQYRSKLSMKKHGEASRAKHPQKAARRIEDIKKANKMYEMGTEILPPRPLKVVSKARKELPAPDFNERMHALHARMLFFRKGFEILEQMDKVSIKAANPFVTDASEKHSTPASSSFFATSLHNGQKSYSFAPPWISYTSHLHSTFSQDSSTDFENVIRLEGDFPKREDIPLTPKELA</sequence>
<evidence type="ECO:0000313" key="1">
    <source>
        <dbReference type="EMBL" id="MDR6238265.1"/>
    </source>
</evidence>
<dbReference type="AlphaFoldDB" id="A0AAE3XKM4"/>
<gene>
    <name evidence="1" type="ORF">HNQ88_001241</name>
</gene>
<evidence type="ECO:0000313" key="2">
    <source>
        <dbReference type="Proteomes" id="UP001185092"/>
    </source>
</evidence>
<proteinExistence type="predicted"/>
<dbReference type="Proteomes" id="UP001185092">
    <property type="component" value="Unassembled WGS sequence"/>
</dbReference>
<reference evidence="1" key="1">
    <citation type="submission" date="2023-07" db="EMBL/GenBank/DDBJ databases">
        <title>Genomic Encyclopedia of Type Strains, Phase IV (KMG-IV): sequencing the most valuable type-strain genomes for metagenomic binning, comparative biology and taxonomic classification.</title>
        <authorList>
            <person name="Goeker M."/>
        </authorList>
    </citation>
    <scope>NUCLEOTIDE SEQUENCE</scope>
    <source>
        <strain evidence="1">DSM 26174</strain>
    </source>
</reference>
<protein>
    <submittedName>
        <fullName evidence="1">Uncharacterized protein</fullName>
    </submittedName>
</protein>
<dbReference type="RefSeq" id="WP_309937741.1">
    <property type="nucleotide sequence ID" value="NZ_AP025305.1"/>
</dbReference>
<comment type="caution">
    <text evidence="1">The sequence shown here is derived from an EMBL/GenBank/DDBJ whole genome shotgun (WGS) entry which is preliminary data.</text>
</comment>
<accession>A0AAE3XKM4</accession>